<evidence type="ECO:0000256" key="6">
    <source>
        <dbReference type="ARBA" id="ARBA00022679"/>
    </source>
</evidence>
<evidence type="ECO:0000256" key="4">
    <source>
        <dbReference type="ARBA" id="ARBA00022536"/>
    </source>
</evidence>
<feature type="domain" description="Bulb-type lectin" evidence="23">
    <location>
        <begin position="227"/>
        <end position="345"/>
    </location>
</feature>
<keyword evidence="10 20" id="KW-0547">Nucleotide-binding</keyword>
<keyword evidence="15" id="KW-1015">Disulfide bond</keyword>
<evidence type="ECO:0000256" key="5">
    <source>
        <dbReference type="ARBA" id="ARBA00022553"/>
    </source>
</evidence>
<keyword evidence="9" id="KW-0430">Lectin</keyword>
<reference evidence="25" key="2">
    <citation type="submission" date="2021-03" db="UniProtKB">
        <authorList>
            <consortium name="EnsemblPlants"/>
        </authorList>
    </citation>
    <scope>IDENTIFICATION</scope>
</reference>
<dbReference type="SUPFAM" id="SSF56112">
    <property type="entry name" value="Protein kinase-like (PK-like)"/>
    <property type="match status" value="1"/>
</dbReference>
<keyword evidence="13 21" id="KW-1133">Transmembrane helix</keyword>
<dbReference type="Gene3D" id="1.10.510.10">
    <property type="entry name" value="Transferase(Phosphotransferase) domain 1"/>
    <property type="match status" value="1"/>
</dbReference>
<dbReference type="SMART" id="SM00473">
    <property type="entry name" value="PAN_AP"/>
    <property type="match status" value="1"/>
</dbReference>
<proteinExistence type="predicted"/>
<evidence type="ECO:0000256" key="21">
    <source>
        <dbReference type="SAM" id="Phobius"/>
    </source>
</evidence>
<evidence type="ECO:0000256" key="14">
    <source>
        <dbReference type="ARBA" id="ARBA00023136"/>
    </source>
</evidence>
<keyword evidence="14 21" id="KW-0472">Membrane</keyword>
<dbReference type="AlphaFoldDB" id="A0A803KMH9"/>
<keyword evidence="17" id="KW-0325">Glycoprotein</keyword>
<sequence length="975" mass="108540">MASEQQVRGSIQFAGKVERATIGEQAKKEAQTMLANNKEKAKVSQDELVLVTGVVKNLQPCGIMLNKSHDWKGKFIAKPPDKTIGEHASGGFVHQGAPWQGTLPVVVGSKGSMIYGHIDNHAPPKLGWLLAWDKPDNPNELKRVYVEAGHLVRLMKMEWNEIEQKLDASRSTSHCWDSETGAVAAADIKDYGEKLTLLRASFDHSPSINNNIVAEDPYFYGPPPSYVNVSHQSWKVGDITSLLNSEGTYPSFALGFVSYGSSNVLAILMEPKDEVVWCANGGHPVGDDATLDLTSEQGLVLRDEDGNMLWSTKTSNLSARSIHLQDDGNLVLLDAKGNTIWESFDYPTDTLLDVKQGLHVGQRLTSSNSTSNFSAGMYYVKREYDGLHAYVDLNPPQEYRFLDYNTYDDIVSQRLYYASNYSFDLSYMHLTETGRLKWINMIQSYPDGNYSIDLFEDYEFGVCAYPTTCGNYGICVNNETMCVCPMETDEGGINYFQPSNAYNLSLGCSLVNPIACPDTHNLHHFLELQDVGYFDSTPSLTGTDVESCKSACLHQCSCKAVIFHYHNDTSFGNCTLPSVILTLKYSGGRYNVITFIKVQKQKKTSSHRNLVLSVSASLIVLVLVTGVFAYVFMKKGNRAKDFDSSYDVFVDTVTRFSFEALKLATQDFQTKLGRGGFGSVFEGTLDDGTKVAVKRLDSLGQGRKEFLAEVNTIGSVHHFNLVRLLGFCDDGLNRLLVYEYMCNGSLEKWIFNQDISLALTWSVRQKIIHGVAAGLEYLHTHCKQNVIHFDIKPQNILLDKDFNIKISDFGLAKMVDRDQSQVMTMVRGTPGYMAPELVTGRAISVKVDVYSFGVLVLEIVCGRKNFGSSEGDCLTNLVKVKADADQLSDLIDEQGEGMQQHKEEAVKIMKIAIWCLQRHFIRPTMSMVVKVLQDLPNMEALSDLSYLTMVQEAAPAETNYDFSVRPTESLLSGPR</sequence>
<dbReference type="InterPro" id="IPR051343">
    <property type="entry name" value="G-type_lectin_kinases/EP1-like"/>
</dbReference>
<evidence type="ECO:0000256" key="15">
    <source>
        <dbReference type="ARBA" id="ARBA00023157"/>
    </source>
</evidence>
<evidence type="ECO:0000259" key="24">
    <source>
        <dbReference type="PROSITE" id="PS50948"/>
    </source>
</evidence>
<dbReference type="Pfam" id="PF01453">
    <property type="entry name" value="B_lectin"/>
    <property type="match status" value="1"/>
</dbReference>
<evidence type="ECO:0000256" key="18">
    <source>
        <dbReference type="ARBA" id="ARBA00047899"/>
    </source>
</evidence>
<dbReference type="InterPro" id="IPR001480">
    <property type="entry name" value="Bulb-type_lectin_dom"/>
</dbReference>
<dbReference type="GO" id="GO:0004674">
    <property type="term" value="F:protein serine/threonine kinase activity"/>
    <property type="evidence" value="ECO:0007669"/>
    <property type="project" value="UniProtKB-KW"/>
</dbReference>
<evidence type="ECO:0000256" key="20">
    <source>
        <dbReference type="PROSITE-ProRule" id="PRU10141"/>
    </source>
</evidence>
<evidence type="ECO:0000256" key="11">
    <source>
        <dbReference type="ARBA" id="ARBA00022777"/>
    </source>
</evidence>
<evidence type="ECO:0000256" key="13">
    <source>
        <dbReference type="ARBA" id="ARBA00022989"/>
    </source>
</evidence>
<evidence type="ECO:0000259" key="22">
    <source>
        <dbReference type="PROSITE" id="PS50011"/>
    </source>
</evidence>
<dbReference type="InterPro" id="IPR003609">
    <property type="entry name" value="Pan_app"/>
</dbReference>
<comment type="subcellular location">
    <subcellularLocation>
        <location evidence="1">Membrane</location>
        <topology evidence="1">Single-pass type I membrane protein</topology>
    </subcellularLocation>
</comment>
<dbReference type="PROSITE" id="PS00108">
    <property type="entry name" value="PROTEIN_KINASE_ST"/>
    <property type="match status" value="1"/>
</dbReference>
<evidence type="ECO:0000256" key="3">
    <source>
        <dbReference type="ARBA" id="ARBA00022527"/>
    </source>
</evidence>
<keyword evidence="11" id="KW-0418">Kinase</keyword>
<evidence type="ECO:0000256" key="9">
    <source>
        <dbReference type="ARBA" id="ARBA00022734"/>
    </source>
</evidence>
<dbReference type="GO" id="GO:0030246">
    <property type="term" value="F:carbohydrate binding"/>
    <property type="evidence" value="ECO:0007669"/>
    <property type="project" value="UniProtKB-KW"/>
</dbReference>
<dbReference type="Pfam" id="PF00069">
    <property type="entry name" value="Pkinase"/>
    <property type="match status" value="1"/>
</dbReference>
<evidence type="ECO:0000313" key="26">
    <source>
        <dbReference type="Proteomes" id="UP000596660"/>
    </source>
</evidence>
<dbReference type="SMART" id="SM00108">
    <property type="entry name" value="B_lectin"/>
    <property type="match status" value="1"/>
</dbReference>
<name>A0A803KMH9_CHEQI</name>
<accession>A0A803KMH9</accession>
<dbReference type="CDD" id="cd01098">
    <property type="entry name" value="PAN_AP_plant"/>
    <property type="match status" value="1"/>
</dbReference>
<dbReference type="InterPro" id="IPR000719">
    <property type="entry name" value="Prot_kinase_dom"/>
</dbReference>
<dbReference type="SMART" id="SM00220">
    <property type="entry name" value="S_TKc"/>
    <property type="match status" value="1"/>
</dbReference>
<dbReference type="PANTHER" id="PTHR47976">
    <property type="entry name" value="G-TYPE LECTIN S-RECEPTOR-LIKE SERINE/THREONINE-PROTEIN KINASE SD2-5"/>
    <property type="match status" value="1"/>
</dbReference>
<dbReference type="FunFam" id="1.10.510.10:FF:000248">
    <property type="entry name" value="S-receptor-like kinase 5"/>
    <property type="match status" value="1"/>
</dbReference>
<evidence type="ECO:0000313" key="25">
    <source>
        <dbReference type="EnsemblPlants" id="AUR62000235-RA:cds"/>
    </source>
</evidence>
<dbReference type="Gramene" id="AUR62000235-RA">
    <property type="protein sequence ID" value="AUR62000235-RA:cds"/>
    <property type="gene ID" value="AUR62000235"/>
</dbReference>
<dbReference type="Proteomes" id="UP000596660">
    <property type="component" value="Unplaced"/>
</dbReference>
<keyword evidence="3" id="KW-0723">Serine/threonine-protein kinase</keyword>
<keyword evidence="16" id="KW-0675">Receptor</keyword>
<evidence type="ECO:0000256" key="1">
    <source>
        <dbReference type="ARBA" id="ARBA00004479"/>
    </source>
</evidence>
<feature type="transmembrane region" description="Helical" evidence="21">
    <location>
        <begin position="610"/>
        <end position="632"/>
    </location>
</feature>
<dbReference type="EC" id="2.7.11.1" evidence="2"/>
<keyword evidence="26" id="KW-1185">Reference proteome</keyword>
<keyword evidence="4" id="KW-0245">EGF-like domain</keyword>
<dbReference type="EnsemblPlants" id="AUR62000235-RA">
    <property type="protein sequence ID" value="AUR62000235-RA:cds"/>
    <property type="gene ID" value="AUR62000235"/>
</dbReference>
<dbReference type="PROSITE" id="PS50927">
    <property type="entry name" value="BULB_LECTIN"/>
    <property type="match status" value="1"/>
</dbReference>
<keyword evidence="7 21" id="KW-0812">Transmembrane</keyword>
<keyword evidence="5" id="KW-0597">Phosphoprotein</keyword>
<organism evidence="25 26">
    <name type="scientific">Chenopodium quinoa</name>
    <name type="common">Quinoa</name>
    <dbReference type="NCBI Taxonomy" id="63459"/>
    <lineage>
        <taxon>Eukaryota</taxon>
        <taxon>Viridiplantae</taxon>
        <taxon>Streptophyta</taxon>
        <taxon>Embryophyta</taxon>
        <taxon>Tracheophyta</taxon>
        <taxon>Spermatophyta</taxon>
        <taxon>Magnoliopsida</taxon>
        <taxon>eudicotyledons</taxon>
        <taxon>Gunneridae</taxon>
        <taxon>Pentapetalae</taxon>
        <taxon>Caryophyllales</taxon>
        <taxon>Chenopodiaceae</taxon>
        <taxon>Chenopodioideae</taxon>
        <taxon>Atripliceae</taxon>
        <taxon>Chenopodium</taxon>
    </lineage>
</organism>
<evidence type="ECO:0000256" key="16">
    <source>
        <dbReference type="ARBA" id="ARBA00023170"/>
    </source>
</evidence>
<dbReference type="GO" id="GO:0016020">
    <property type="term" value="C:membrane"/>
    <property type="evidence" value="ECO:0007669"/>
    <property type="project" value="UniProtKB-SubCell"/>
</dbReference>
<dbReference type="PROSITE" id="PS00107">
    <property type="entry name" value="PROTEIN_KINASE_ATP"/>
    <property type="match status" value="1"/>
</dbReference>
<dbReference type="Gene3D" id="3.30.200.20">
    <property type="entry name" value="Phosphorylase Kinase, domain 1"/>
    <property type="match status" value="1"/>
</dbReference>
<dbReference type="InterPro" id="IPR017441">
    <property type="entry name" value="Protein_kinase_ATP_BS"/>
</dbReference>
<dbReference type="CDD" id="cd00028">
    <property type="entry name" value="B_lectin"/>
    <property type="match status" value="1"/>
</dbReference>
<keyword evidence="8" id="KW-0732">Signal</keyword>
<evidence type="ECO:0000256" key="8">
    <source>
        <dbReference type="ARBA" id="ARBA00022729"/>
    </source>
</evidence>
<dbReference type="InterPro" id="IPR049065">
    <property type="entry name" value="Nakanori"/>
</dbReference>
<feature type="binding site" evidence="20">
    <location>
        <position position="694"/>
    </location>
    <ligand>
        <name>ATP</name>
        <dbReference type="ChEBI" id="CHEBI:30616"/>
    </ligand>
</feature>
<dbReference type="InterPro" id="IPR008271">
    <property type="entry name" value="Ser/Thr_kinase_AS"/>
</dbReference>
<dbReference type="InterPro" id="IPR011009">
    <property type="entry name" value="Kinase-like_dom_sf"/>
</dbReference>
<evidence type="ECO:0000256" key="12">
    <source>
        <dbReference type="ARBA" id="ARBA00022840"/>
    </source>
</evidence>
<feature type="domain" description="Apple" evidence="24">
    <location>
        <begin position="516"/>
        <end position="600"/>
    </location>
</feature>
<dbReference type="GO" id="GO:0005524">
    <property type="term" value="F:ATP binding"/>
    <property type="evidence" value="ECO:0007669"/>
    <property type="project" value="UniProtKB-UniRule"/>
</dbReference>
<dbReference type="InterPro" id="IPR036426">
    <property type="entry name" value="Bulb-type_lectin_dom_sf"/>
</dbReference>
<dbReference type="PROSITE" id="PS50011">
    <property type="entry name" value="PROTEIN_KINASE_DOM"/>
    <property type="match status" value="1"/>
</dbReference>
<evidence type="ECO:0000256" key="17">
    <source>
        <dbReference type="ARBA" id="ARBA00023180"/>
    </source>
</evidence>
<evidence type="ECO:0000259" key="23">
    <source>
        <dbReference type="PROSITE" id="PS50927"/>
    </source>
</evidence>
<dbReference type="CDD" id="cd14066">
    <property type="entry name" value="STKc_IRAK"/>
    <property type="match status" value="1"/>
</dbReference>
<evidence type="ECO:0000256" key="10">
    <source>
        <dbReference type="ARBA" id="ARBA00022741"/>
    </source>
</evidence>
<dbReference type="PROSITE" id="PS50948">
    <property type="entry name" value="PAN"/>
    <property type="match status" value="1"/>
</dbReference>
<evidence type="ECO:0000256" key="7">
    <source>
        <dbReference type="ARBA" id="ARBA00022692"/>
    </source>
</evidence>
<dbReference type="OMA" id="TIFESTW"/>
<dbReference type="PANTHER" id="PTHR47976:SF30">
    <property type="entry name" value="RECEPTOR-LIKE SERINE_THREONINE-PROTEIN KINASE"/>
    <property type="match status" value="1"/>
</dbReference>
<protein>
    <recommendedName>
        <fullName evidence="2">non-specific serine/threonine protein kinase</fullName>
        <ecNumber evidence="2">2.7.11.1</ecNumber>
    </recommendedName>
</protein>
<dbReference type="SUPFAM" id="SSF51110">
    <property type="entry name" value="alpha-D-mannose-specific plant lectins"/>
    <property type="match status" value="1"/>
</dbReference>
<evidence type="ECO:0000256" key="2">
    <source>
        <dbReference type="ARBA" id="ARBA00012513"/>
    </source>
</evidence>
<dbReference type="Gene3D" id="2.90.10.10">
    <property type="entry name" value="Bulb-type lectin domain"/>
    <property type="match status" value="1"/>
</dbReference>
<evidence type="ECO:0000256" key="19">
    <source>
        <dbReference type="ARBA" id="ARBA00048679"/>
    </source>
</evidence>
<comment type="catalytic activity">
    <reaction evidence="19">
        <text>L-seryl-[protein] + ATP = O-phospho-L-seryl-[protein] + ADP + H(+)</text>
        <dbReference type="Rhea" id="RHEA:17989"/>
        <dbReference type="Rhea" id="RHEA-COMP:9863"/>
        <dbReference type="Rhea" id="RHEA-COMP:11604"/>
        <dbReference type="ChEBI" id="CHEBI:15378"/>
        <dbReference type="ChEBI" id="CHEBI:29999"/>
        <dbReference type="ChEBI" id="CHEBI:30616"/>
        <dbReference type="ChEBI" id="CHEBI:83421"/>
        <dbReference type="ChEBI" id="CHEBI:456216"/>
        <dbReference type="EC" id="2.7.11.1"/>
    </reaction>
</comment>
<feature type="domain" description="Protein kinase" evidence="22">
    <location>
        <begin position="666"/>
        <end position="921"/>
    </location>
</feature>
<reference evidence="25" key="1">
    <citation type="journal article" date="2017" name="Nature">
        <title>The genome of Chenopodium quinoa.</title>
        <authorList>
            <person name="Jarvis D.E."/>
            <person name="Ho Y.S."/>
            <person name="Lightfoot D.J."/>
            <person name="Schmoeckel S.M."/>
            <person name="Li B."/>
            <person name="Borm T.J.A."/>
            <person name="Ohyanagi H."/>
            <person name="Mineta K."/>
            <person name="Michell C.T."/>
            <person name="Saber N."/>
            <person name="Kharbatia N.M."/>
            <person name="Rupper R.R."/>
            <person name="Sharp A.R."/>
            <person name="Dally N."/>
            <person name="Boughton B.A."/>
            <person name="Woo Y.H."/>
            <person name="Gao G."/>
            <person name="Schijlen E.G.W.M."/>
            <person name="Guo X."/>
            <person name="Momin A.A."/>
            <person name="Negrao S."/>
            <person name="Al-Babili S."/>
            <person name="Gehring C."/>
            <person name="Roessner U."/>
            <person name="Jung C."/>
            <person name="Murphy K."/>
            <person name="Arold S.T."/>
            <person name="Gojobori T."/>
            <person name="van der Linden C.G."/>
            <person name="van Loo E.N."/>
            <person name="Jellen E.N."/>
            <person name="Maughan P.J."/>
            <person name="Tester M."/>
        </authorList>
    </citation>
    <scope>NUCLEOTIDE SEQUENCE [LARGE SCALE GENOMIC DNA]</scope>
    <source>
        <strain evidence="25">cv. PI 614886</strain>
    </source>
</reference>
<comment type="catalytic activity">
    <reaction evidence="18">
        <text>L-threonyl-[protein] + ATP = O-phospho-L-threonyl-[protein] + ADP + H(+)</text>
        <dbReference type="Rhea" id="RHEA:46608"/>
        <dbReference type="Rhea" id="RHEA-COMP:11060"/>
        <dbReference type="Rhea" id="RHEA-COMP:11605"/>
        <dbReference type="ChEBI" id="CHEBI:15378"/>
        <dbReference type="ChEBI" id="CHEBI:30013"/>
        <dbReference type="ChEBI" id="CHEBI:30616"/>
        <dbReference type="ChEBI" id="CHEBI:61977"/>
        <dbReference type="ChEBI" id="CHEBI:456216"/>
        <dbReference type="EC" id="2.7.11.1"/>
    </reaction>
</comment>
<keyword evidence="6" id="KW-0808">Transferase</keyword>
<dbReference type="FunFam" id="3.30.200.20:FF:000178">
    <property type="entry name" value="serine/threonine-protein kinase PBS1-like"/>
    <property type="match status" value="1"/>
</dbReference>
<dbReference type="Pfam" id="PF21230">
    <property type="entry name" value="Nakanori"/>
    <property type="match status" value="1"/>
</dbReference>
<keyword evidence="12 20" id="KW-0067">ATP-binding</keyword>